<dbReference type="Proteomes" id="UP000502421">
    <property type="component" value="Chromosome"/>
</dbReference>
<feature type="domain" description="SSD" evidence="7">
    <location>
        <begin position="642"/>
        <end position="768"/>
    </location>
</feature>
<name>A0AAE6ZMM6_9BACT</name>
<feature type="transmembrane region" description="Helical" evidence="6">
    <location>
        <begin position="221"/>
        <end position="238"/>
    </location>
</feature>
<feature type="transmembrane region" description="Helical" evidence="6">
    <location>
        <begin position="718"/>
        <end position="737"/>
    </location>
</feature>
<evidence type="ECO:0000313" key="9">
    <source>
        <dbReference type="Proteomes" id="UP000502421"/>
    </source>
</evidence>
<gene>
    <name evidence="8" type="ORF">HF329_26855</name>
</gene>
<feature type="transmembrane region" description="Helical" evidence="6">
    <location>
        <begin position="670"/>
        <end position="690"/>
    </location>
</feature>
<feature type="transmembrane region" description="Helical" evidence="6">
    <location>
        <begin position="642"/>
        <end position="664"/>
    </location>
</feature>
<comment type="subcellular location">
    <subcellularLocation>
        <location evidence="1">Cell membrane</location>
        <topology evidence="1">Multi-pass membrane protein</topology>
    </subcellularLocation>
</comment>
<accession>A0AAE6ZMM6</accession>
<keyword evidence="3 6" id="KW-0812">Transmembrane</keyword>
<dbReference type="PROSITE" id="PS50156">
    <property type="entry name" value="SSD"/>
    <property type="match status" value="2"/>
</dbReference>
<dbReference type="SUPFAM" id="SSF82866">
    <property type="entry name" value="Multidrug efflux transporter AcrB transmembrane domain"/>
    <property type="match status" value="2"/>
</dbReference>
<sequence length="803" mass="89774">MWQRLAGFVLKFRLPLLLLLLVATGVMAYFASKVQMSYDYVATIPHDNPKFLEYQEFKKKFGGDGNMLVLGVQTDKFFQADFFRDYLQLNHDLKKINAVENILSVPLAINLVKNDSTQKLEAGLLFKDSSYTQPQIDSLAGVFRTLLFYRGLLYNPDSKAYMMAIYVNKDVFNSPKRTAVVAEITKLAKAFEDKHHTEVHLSGLPLIRTVMAVKVADELKLFLKISFLLTGLILFLFFRSFGAVLMSMVVVAIGVIWSVATIVLMGYKITLLTGLIPSLIVVIGIPNCVYFLSKYHTEYARHGNKTKALVRMIQRMGIVTLFTNLTAAIGFGVFCFTNSAILKEFGVVAGLNIMFIFLISFIFLPSVLSFLPPPKTKHINYLENGFLGKVLDFLTTLVFKYRKPVYFVTAALVIAALVGMGRLKSVGYMLDDIPKTDKLYTDLKFFEQNFKGVMPLEIAVDTKRKNGVVNLQTLNKLDELTKLIAEQPDFARPLSVVEGIKFAKQAYYNGDSSNYAVPNSFDLGFLAPYLRMKSANTASGSATTFSRLVASFMDSTKQVARVSVNMKDVGSQRLPVLMDSLEPKVTAIFDTAHYKVTFTGTSVIFQEGTRFIINGLTESILLAFVLIMVCMLYLFRSWRMLIISLIPNIIPLVVTAGVMGWVGVALKPSTVLVFSVALGIAIDVTIRFLVNFKQELPRHNLDISATVKQTIHETGLSIIYTSMILFAGFMIFSFSGFGGTKALGWLTSLTLVVAMITNLTILPALLLWMEKALLKKARKKELWKPLDEEEDIEMSKLGVDDTE</sequence>
<feature type="transmembrane region" description="Helical" evidence="6">
    <location>
        <begin position="347"/>
        <end position="371"/>
    </location>
</feature>
<keyword evidence="5 6" id="KW-0472">Membrane</keyword>
<dbReference type="Gene3D" id="1.20.1640.10">
    <property type="entry name" value="Multidrug efflux transporter AcrB transmembrane domain"/>
    <property type="match status" value="2"/>
</dbReference>
<keyword evidence="2" id="KW-1003">Cell membrane</keyword>
<dbReference type="RefSeq" id="WP_168809065.1">
    <property type="nucleotide sequence ID" value="NZ_CP051205.1"/>
</dbReference>
<feature type="transmembrane region" description="Helical" evidence="6">
    <location>
        <begin position="743"/>
        <end position="769"/>
    </location>
</feature>
<dbReference type="PANTHER" id="PTHR33406:SF12">
    <property type="entry name" value="BLR2997 PROTEIN"/>
    <property type="match status" value="1"/>
</dbReference>
<feature type="transmembrane region" description="Helical" evidence="6">
    <location>
        <begin position="271"/>
        <end position="292"/>
    </location>
</feature>
<dbReference type="InterPro" id="IPR050545">
    <property type="entry name" value="Mycobact_MmpL"/>
</dbReference>
<dbReference type="InterPro" id="IPR000731">
    <property type="entry name" value="SSD"/>
</dbReference>
<feature type="transmembrane region" description="Helical" evidence="6">
    <location>
        <begin position="245"/>
        <end position="265"/>
    </location>
</feature>
<proteinExistence type="predicted"/>
<feature type="transmembrane region" description="Helical" evidence="6">
    <location>
        <begin position="611"/>
        <end position="635"/>
    </location>
</feature>
<protein>
    <submittedName>
        <fullName evidence="8">MMPL family transporter</fullName>
    </submittedName>
</protein>
<dbReference type="GO" id="GO:0005886">
    <property type="term" value="C:plasma membrane"/>
    <property type="evidence" value="ECO:0007669"/>
    <property type="project" value="UniProtKB-SubCell"/>
</dbReference>
<dbReference type="InterPro" id="IPR004869">
    <property type="entry name" value="MMPL_dom"/>
</dbReference>
<evidence type="ECO:0000256" key="3">
    <source>
        <dbReference type="ARBA" id="ARBA00022692"/>
    </source>
</evidence>
<feature type="transmembrane region" description="Helical" evidence="6">
    <location>
        <begin position="405"/>
        <end position="423"/>
    </location>
</feature>
<dbReference type="AlphaFoldDB" id="A0AAE6ZMM6"/>
<dbReference type="EMBL" id="CP051205">
    <property type="protein sequence ID" value="QJB34723.1"/>
    <property type="molecule type" value="Genomic_DNA"/>
</dbReference>
<feature type="domain" description="SSD" evidence="7">
    <location>
        <begin position="245"/>
        <end position="370"/>
    </location>
</feature>
<evidence type="ECO:0000313" key="8">
    <source>
        <dbReference type="EMBL" id="QJB34723.1"/>
    </source>
</evidence>
<evidence type="ECO:0000256" key="1">
    <source>
        <dbReference type="ARBA" id="ARBA00004651"/>
    </source>
</evidence>
<keyword evidence="4 6" id="KW-1133">Transmembrane helix</keyword>
<evidence type="ECO:0000256" key="5">
    <source>
        <dbReference type="ARBA" id="ARBA00023136"/>
    </source>
</evidence>
<dbReference type="PANTHER" id="PTHR33406">
    <property type="entry name" value="MEMBRANE PROTEIN MJ1562-RELATED"/>
    <property type="match status" value="1"/>
</dbReference>
<evidence type="ECO:0000256" key="2">
    <source>
        <dbReference type="ARBA" id="ARBA00022475"/>
    </source>
</evidence>
<feature type="transmembrane region" description="Helical" evidence="6">
    <location>
        <begin position="313"/>
        <end position="341"/>
    </location>
</feature>
<reference evidence="9" key="1">
    <citation type="submission" date="2020-04" db="EMBL/GenBank/DDBJ databases">
        <authorList>
            <person name="Kittiwongwattana C."/>
        </authorList>
    </citation>
    <scope>NUCLEOTIDE SEQUENCE [LARGE SCALE GENOMIC DNA]</scope>
    <source>
        <strain evidence="9">1310</strain>
    </source>
</reference>
<dbReference type="KEGG" id="coy:HF329_26855"/>
<evidence type="ECO:0000256" key="4">
    <source>
        <dbReference type="ARBA" id="ARBA00022989"/>
    </source>
</evidence>
<dbReference type="Pfam" id="PF03176">
    <property type="entry name" value="MMPL"/>
    <property type="match status" value="2"/>
</dbReference>
<evidence type="ECO:0000256" key="6">
    <source>
        <dbReference type="SAM" id="Phobius"/>
    </source>
</evidence>
<organism evidence="8 9">
    <name type="scientific">Chitinophaga oryzae</name>
    <dbReference type="NCBI Taxonomy" id="2725414"/>
    <lineage>
        <taxon>Bacteria</taxon>
        <taxon>Pseudomonadati</taxon>
        <taxon>Bacteroidota</taxon>
        <taxon>Chitinophagia</taxon>
        <taxon>Chitinophagales</taxon>
        <taxon>Chitinophagaceae</taxon>
        <taxon>Chitinophaga</taxon>
    </lineage>
</organism>
<evidence type="ECO:0000259" key="7">
    <source>
        <dbReference type="PROSITE" id="PS50156"/>
    </source>
</evidence>